<gene>
    <name evidence="1" type="ORF">CBF36_00500</name>
</gene>
<dbReference type="AlphaFoldDB" id="A0A429ZRF7"/>
<proteinExistence type="predicted"/>
<comment type="caution">
    <text evidence="1">The sequence shown here is derived from an EMBL/GenBank/DDBJ whole genome shotgun (WGS) entry which is preliminary data.</text>
</comment>
<dbReference type="RefSeq" id="WP_125955658.1">
    <property type="nucleotide sequence ID" value="NZ_NGJT01000001.1"/>
</dbReference>
<dbReference type="Proteomes" id="UP000288490">
    <property type="component" value="Unassembled WGS sequence"/>
</dbReference>
<keyword evidence="2" id="KW-1185">Reference proteome</keyword>
<dbReference type="EMBL" id="NGJT01000001">
    <property type="protein sequence ID" value="RST96245.1"/>
    <property type="molecule type" value="Genomic_DNA"/>
</dbReference>
<organism evidence="1 2">
    <name type="scientific">Vagococcus bubulae</name>
    <dbReference type="NCBI Taxonomy" id="1977868"/>
    <lineage>
        <taxon>Bacteria</taxon>
        <taxon>Bacillati</taxon>
        <taxon>Bacillota</taxon>
        <taxon>Bacilli</taxon>
        <taxon>Lactobacillales</taxon>
        <taxon>Enterococcaceae</taxon>
        <taxon>Vagococcus</taxon>
    </lineage>
</organism>
<protein>
    <submittedName>
        <fullName evidence="1">Uncharacterized protein</fullName>
    </submittedName>
</protein>
<evidence type="ECO:0000313" key="2">
    <source>
        <dbReference type="Proteomes" id="UP000288490"/>
    </source>
</evidence>
<reference evidence="1 2" key="1">
    <citation type="submission" date="2017-05" db="EMBL/GenBank/DDBJ databases">
        <title>Vagococcus spp. assemblies.</title>
        <authorList>
            <person name="Gulvik C.A."/>
        </authorList>
    </citation>
    <scope>NUCLEOTIDE SEQUENCE [LARGE SCALE GENOMIC DNA]</scope>
    <source>
        <strain evidence="1 2">SS1994</strain>
    </source>
</reference>
<accession>A0A429ZRF7</accession>
<sequence>MNSTLSIKNDIMTEIFLGKKYEEAEQHDKFMSHLYMNILYPNNYDYWMAHNPPIAKGITLLFDKEKQSTYIGTLHHDIIENRPGFERIEINGEELVQLTVKINHASGESFEDSTFDTLLADHLPNKMDYKFAHVTFDSGFNLEESEQEVVVNYIY</sequence>
<evidence type="ECO:0000313" key="1">
    <source>
        <dbReference type="EMBL" id="RST96245.1"/>
    </source>
</evidence>
<name>A0A429ZRF7_9ENTE</name>